<feature type="region of interest" description="Disordered" evidence="6">
    <location>
        <begin position="219"/>
        <end position="244"/>
    </location>
</feature>
<dbReference type="AlphaFoldDB" id="A0A930VRG4"/>
<comment type="subcellular location">
    <subcellularLocation>
        <location evidence="1">Cell membrane</location>
        <topology evidence="1">Single-pass membrane protein</topology>
    </subcellularLocation>
</comment>
<gene>
    <name evidence="9" type="ORF">ISU10_17110</name>
</gene>
<dbReference type="GO" id="GO:0005886">
    <property type="term" value="C:plasma membrane"/>
    <property type="evidence" value="ECO:0007669"/>
    <property type="project" value="UniProtKB-SubCell"/>
</dbReference>
<evidence type="ECO:0000256" key="4">
    <source>
        <dbReference type="ARBA" id="ARBA00022989"/>
    </source>
</evidence>
<feature type="transmembrane region" description="Helical" evidence="7">
    <location>
        <begin position="252"/>
        <end position="270"/>
    </location>
</feature>
<sequence length="449" mass="46790">MTSTPPPTGPALEPEAPPAYPGDHPGDHSGDYRASYGRPGAPRVSADEVRDLGRLRRIVAHRKVAGVAGGIARHLDIDPLIVRVAFVVLSLFGGAGLIVYAACWILLPEDGQQSAPLGLDERSRSVALVLVAILGLALLVGQWDWFWVPGPLILVALVVWLVMSRRNEVAAAPLAPAPGVPHAGPDAVTPEQRWATPVTPVAPVAAEQPVAYAAPSYATTSSAPTAPPPPPTYATNYVRPEPRNPRKRGPKLFWFTMALATLAVGVVGTVDVSGAPVPGSTYPAVVTGVIGAMLLVGAFWGRAGGLILIGLLSATATGAAVAAEKVDTESTTVTPTSASGVLSSYDFSAGQYILDLSELDDPEQLDGRTITVTGDLGELVVVTPDDMDVTVDAKIDGPGGYTLFGQESGGIDTTYSRSFDGGADVPEVALDLKLDLGHIEVRTEHHREN</sequence>
<keyword evidence="10" id="KW-1185">Reference proteome</keyword>
<feature type="region of interest" description="Disordered" evidence="6">
    <location>
        <begin position="1"/>
        <end position="44"/>
    </location>
</feature>
<keyword evidence="5 7" id="KW-0472">Membrane</keyword>
<organism evidence="9 10">
    <name type="scientific">Nocardioides agariphilus</name>
    <dbReference type="NCBI Taxonomy" id="433664"/>
    <lineage>
        <taxon>Bacteria</taxon>
        <taxon>Bacillati</taxon>
        <taxon>Actinomycetota</taxon>
        <taxon>Actinomycetes</taxon>
        <taxon>Propionibacteriales</taxon>
        <taxon>Nocardioidaceae</taxon>
        <taxon>Nocardioides</taxon>
    </lineage>
</organism>
<feature type="transmembrane region" description="Helical" evidence="7">
    <location>
        <begin position="80"/>
        <end position="107"/>
    </location>
</feature>
<keyword evidence="4 7" id="KW-1133">Transmembrane helix</keyword>
<dbReference type="RefSeq" id="WP_194697637.1">
    <property type="nucleotide sequence ID" value="NZ_JADKPO010000026.1"/>
</dbReference>
<evidence type="ECO:0000313" key="9">
    <source>
        <dbReference type="EMBL" id="MBF4769490.1"/>
    </source>
</evidence>
<dbReference type="EMBL" id="JADKPO010000026">
    <property type="protein sequence ID" value="MBF4769490.1"/>
    <property type="molecule type" value="Genomic_DNA"/>
</dbReference>
<reference evidence="9" key="1">
    <citation type="submission" date="2020-11" db="EMBL/GenBank/DDBJ databases">
        <title>Nocardioides cynanchi sp. nov., isolated from soil of rhizosphere of Cynanchum wilfordii.</title>
        <authorList>
            <person name="Lee J.-S."/>
            <person name="Suh M.K."/>
            <person name="Kim J.-S."/>
        </authorList>
    </citation>
    <scope>NUCLEOTIDE SEQUENCE</scope>
    <source>
        <strain evidence="9">KCTC 19276</strain>
    </source>
</reference>
<keyword evidence="3 7" id="KW-0812">Transmembrane</keyword>
<evidence type="ECO:0000313" key="10">
    <source>
        <dbReference type="Proteomes" id="UP000660668"/>
    </source>
</evidence>
<dbReference type="InterPro" id="IPR007168">
    <property type="entry name" value="Phageshock_PspC_N"/>
</dbReference>
<feature type="transmembrane region" description="Helical" evidence="7">
    <location>
        <begin position="146"/>
        <end position="163"/>
    </location>
</feature>
<evidence type="ECO:0000259" key="8">
    <source>
        <dbReference type="Pfam" id="PF04024"/>
    </source>
</evidence>
<evidence type="ECO:0000256" key="6">
    <source>
        <dbReference type="SAM" id="MobiDB-lite"/>
    </source>
</evidence>
<feature type="transmembrane region" description="Helical" evidence="7">
    <location>
        <begin position="282"/>
        <end position="301"/>
    </location>
</feature>
<evidence type="ECO:0000256" key="1">
    <source>
        <dbReference type="ARBA" id="ARBA00004162"/>
    </source>
</evidence>
<feature type="domain" description="Phage shock protein PspC N-terminal" evidence="8">
    <location>
        <begin position="54"/>
        <end position="109"/>
    </location>
</feature>
<keyword evidence="2" id="KW-1003">Cell membrane</keyword>
<dbReference type="PANTHER" id="PTHR33885:SF3">
    <property type="entry name" value="PHAGE SHOCK PROTEIN C"/>
    <property type="match status" value="1"/>
</dbReference>
<proteinExistence type="predicted"/>
<dbReference type="Proteomes" id="UP000660668">
    <property type="component" value="Unassembled WGS sequence"/>
</dbReference>
<comment type="caution">
    <text evidence="9">The sequence shown here is derived from an EMBL/GenBank/DDBJ whole genome shotgun (WGS) entry which is preliminary data.</text>
</comment>
<dbReference type="PANTHER" id="PTHR33885">
    <property type="entry name" value="PHAGE SHOCK PROTEIN C"/>
    <property type="match status" value="1"/>
</dbReference>
<dbReference type="Pfam" id="PF04024">
    <property type="entry name" value="PspC"/>
    <property type="match status" value="1"/>
</dbReference>
<evidence type="ECO:0000256" key="2">
    <source>
        <dbReference type="ARBA" id="ARBA00022475"/>
    </source>
</evidence>
<feature type="compositionally biased region" description="Pro residues" evidence="6">
    <location>
        <begin position="1"/>
        <end position="20"/>
    </location>
</feature>
<protein>
    <submittedName>
        <fullName evidence="9">PspC domain-containing protein</fullName>
    </submittedName>
</protein>
<dbReference type="InterPro" id="IPR052027">
    <property type="entry name" value="PspC"/>
</dbReference>
<evidence type="ECO:0000256" key="7">
    <source>
        <dbReference type="SAM" id="Phobius"/>
    </source>
</evidence>
<accession>A0A930VRG4</accession>
<evidence type="ECO:0000256" key="5">
    <source>
        <dbReference type="ARBA" id="ARBA00023136"/>
    </source>
</evidence>
<name>A0A930VRG4_9ACTN</name>
<feature type="transmembrane region" description="Helical" evidence="7">
    <location>
        <begin position="123"/>
        <end position="140"/>
    </location>
</feature>
<evidence type="ECO:0000256" key="3">
    <source>
        <dbReference type="ARBA" id="ARBA00022692"/>
    </source>
</evidence>